<dbReference type="AlphaFoldDB" id="A0AAV4USH8"/>
<comment type="caution">
    <text evidence="2">The sequence shown here is derived from an EMBL/GenBank/DDBJ whole genome shotgun (WGS) entry which is preliminary data.</text>
</comment>
<name>A0AAV4USH8_CAEEX</name>
<feature type="region of interest" description="Disordered" evidence="1">
    <location>
        <begin position="131"/>
        <end position="227"/>
    </location>
</feature>
<dbReference type="EMBL" id="BPLR01013353">
    <property type="protein sequence ID" value="GIY60659.1"/>
    <property type="molecule type" value="Genomic_DNA"/>
</dbReference>
<reference evidence="2 3" key="1">
    <citation type="submission" date="2021-06" db="EMBL/GenBank/DDBJ databases">
        <title>Caerostris extrusa draft genome.</title>
        <authorList>
            <person name="Kono N."/>
            <person name="Arakawa K."/>
        </authorList>
    </citation>
    <scope>NUCLEOTIDE SEQUENCE [LARGE SCALE GENOMIC DNA]</scope>
</reference>
<feature type="compositionally biased region" description="Basic and acidic residues" evidence="1">
    <location>
        <begin position="194"/>
        <end position="217"/>
    </location>
</feature>
<feature type="compositionally biased region" description="Basic and acidic residues" evidence="1">
    <location>
        <begin position="8"/>
        <end position="26"/>
    </location>
</feature>
<evidence type="ECO:0000313" key="3">
    <source>
        <dbReference type="Proteomes" id="UP001054945"/>
    </source>
</evidence>
<feature type="compositionally biased region" description="Basic and acidic residues" evidence="1">
    <location>
        <begin position="146"/>
        <end position="171"/>
    </location>
</feature>
<gene>
    <name evidence="2" type="ORF">CEXT_507191</name>
</gene>
<sequence>MNLSKATKNPEKGSAHNENRRYQLELHKPKRTQLYKKKRFKRSYKKRSKIQDSSDALLDEVKKIMTIADVDNSFVIKTTEPPVETFTFHSVPGSKSLMSESLLTKFFVDNLIPFMMKEGKRHEESATDLIPLNFHKDGPSSIKSKKKEEFAQSKEDMPDRLLSENQKKNEELLLDSLPRIKNSLASNSHSTSSKRKENAGKHKKTIGDFKQTHHPKEAIGNSDKGVNLNNSTNKALYTTQLEHSVKPVVPRSDKPILIQDLKTISKTRGDTQGTTEHSKSNFVGDLTQIESIFRRMEPFSSKDESDAMVISIKIPEKILLHLAEEAASRKQLDTSSKAPGMNLNNPYWKDERTQRFLKVLNNVNRKPNLLEESVEDHKNEDSIDKMIGDNQPQSDSLKETKVFERTPAIQRKVRIKFFQFSKSIKIDEWERLRKRSTANDLNKERFANDTNANGLLDVPDKSFTNKTKKSALSKPEMLMKWILSSGGNTEIITERFFANAKDSPLSVNHEIEELSQNNQTEVAKYNTEWDKDNEEIFSEIFAKTPFVNEASPFANKNNNLSTSTATHLEFLENIVSESAEESTHYSIMSNITNQSADSSRTSIISAKEIPQSTSEKSLIPSINFRSASQEAMENNTEEREKLHSLVFNLKKFIKKLINKRDGLSDSKKRLMYNVALKNYL</sequence>
<evidence type="ECO:0000256" key="1">
    <source>
        <dbReference type="SAM" id="MobiDB-lite"/>
    </source>
</evidence>
<dbReference type="Proteomes" id="UP001054945">
    <property type="component" value="Unassembled WGS sequence"/>
</dbReference>
<organism evidence="2 3">
    <name type="scientific">Caerostris extrusa</name>
    <name type="common">Bark spider</name>
    <name type="synonym">Caerostris bankana</name>
    <dbReference type="NCBI Taxonomy" id="172846"/>
    <lineage>
        <taxon>Eukaryota</taxon>
        <taxon>Metazoa</taxon>
        <taxon>Ecdysozoa</taxon>
        <taxon>Arthropoda</taxon>
        <taxon>Chelicerata</taxon>
        <taxon>Arachnida</taxon>
        <taxon>Araneae</taxon>
        <taxon>Araneomorphae</taxon>
        <taxon>Entelegynae</taxon>
        <taxon>Araneoidea</taxon>
        <taxon>Araneidae</taxon>
        <taxon>Caerostris</taxon>
    </lineage>
</organism>
<feature type="region of interest" description="Disordered" evidence="1">
    <location>
        <begin position="1"/>
        <end position="26"/>
    </location>
</feature>
<proteinExistence type="predicted"/>
<evidence type="ECO:0000313" key="2">
    <source>
        <dbReference type="EMBL" id="GIY60659.1"/>
    </source>
</evidence>
<accession>A0AAV4USH8</accession>
<keyword evidence="3" id="KW-1185">Reference proteome</keyword>
<protein>
    <submittedName>
        <fullName evidence="2">Uncharacterized protein</fullName>
    </submittedName>
</protein>